<dbReference type="Pfam" id="PF08637">
    <property type="entry name" value="NCA2"/>
    <property type="match status" value="1"/>
</dbReference>
<accession>A0ABP1DYL7</accession>
<feature type="coiled-coil region" evidence="6">
    <location>
        <begin position="242"/>
        <end position="276"/>
    </location>
</feature>
<dbReference type="Proteomes" id="UP001497453">
    <property type="component" value="Chromosome 7"/>
</dbReference>
<evidence type="ECO:0000256" key="4">
    <source>
        <dbReference type="ARBA" id="ARBA00023128"/>
    </source>
</evidence>
<dbReference type="PANTHER" id="PTHR28234:SF1">
    <property type="entry name" value="NUCLEAR CONTROL OF ATPASE PROTEIN 2"/>
    <property type="match status" value="1"/>
</dbReference>
<evidence type="ECO:0000313" key="10">
    <source>
        <dbReference type="Proteomes" id="UP001497453"/>
    </source>
</evidence>
<evidence type="ECO:0000256" key="7">
    <source>
        <dbReference type="SAM" id="MobiDB-lite"/>
    </source>
</evidence>
<keyword evidence="4" id="KW-0496">Mitochondrion</keyword>
<keyword evidence="5 8" id="KW-0472">Membrane</keyword>
<organism evidence="9 10">
    <name type="scientific">Somion occarium</name>
    <dbReference type="NCBI Taxonomy" id="3059160"/>
    <lineage>
        <taxon>Eukaryota</taxon>
        <taxon>Fungi</taxon>
        <taxon>Dikarya</taxon>
        <taxon>Basidiomycota</taxon>
        <taxon>Agaricomycotina</taxon>
        <taxon>Agaricomycetes</taxon>
        <taxon>Polyporales</taxon>
        <taxon>Cerrenaceae</taxon>
        <taxon>Somion</taxon>
    </lineage>
</organism>
<keyword evidence="10" id="KW-1185">Reference proteome</keyword>
<evidence type="ECO:0008006" key="11">
    <source>
        <dbReference type="Google" id="ProtNLM"/>
    </source>
</evidence>
<evidence type="ECO:0000256" key="6">
    <source>
        <dbReference type="SAM" id="Coils"/>
    </source>
</evidence>
<keyword evidence="3 8" id="KW-1133">Transmembrane helix</keyword>
<evidence type="ECO:0000256" key="3">
    <source>
        <dbReference type="ARBA" id="ARBA00022989"/>
    </source>
</evidence>
<gene>
    <name evidence="9" type="ORF">GFSPODELE1_LOCUS9038</name>
</gene>
<name>A0ABP1DYL7_9APHY</name>
<evidence type="ECO:0000256" key="1">
    <source>
        <dbReference type="ARBA" id="ARBA00004225"/>
    </source>
</evidence>
<evidence type="ECO:0000256" key="8">
    <source>
        <dbReference type="SAM" id="Phobius"/>
    </source>
</evidence>
<evidence type="ECO:0000256" key="2">
    <source>
        <dbReference type="ARBA" id="ARBA00022692"/>
    </source>
</evidence>
<sequence>MATFVLQLNHELSLKVLPPNTSSATPSPGTQAESHRKESLRTLFLELFPPTNLYDARESLANLQQLDREEGALSSTADEEEITLRRAVLGKLVVGLYVQALNTFLQEASSADTELEWWADISRSRWRVAYHLLQTFPGRVLNLSRTILVTLRSQNLPFNLSVLTPSSLRRLFPSRNILRPNTLTVALFPYLRHEPYTVSLSSVHVPMASTSLRAGAESMIHGFFTTLRNTWRKVVALLTYPLDLVRNECRYKRDELERVRNERAEVLGALADLREQLISALEEPSNEEGLTRLAFFATQLQLIVRSEFVAAKQPPALPLSSQDVLQPLYAFAYTTLPAHISFHVQHLNAHGLIRPSRLTLIWPKLVFLPPLALYAVRSAYTSRASLEEMAREAAETVKGFWEGWLLAPLKDIVKTVRATDEDGVIVTRESVKADLDSLERMTLALAREKLHYNPEQLAALTKQIRLGDLTPVMQIYEDDIRSPLKSVVGGTLLRTLFVQIQKAKVDIDQALSGIDKLLKSQELTFAFVGVAPALAIVYMSGSYLHALYAGGRGSGRYGGKKRRTRVWLAMRSIERLLIALPKSKHDHTPSSPADQPPSSSIPPLTSGLLLLSLTYLRSYATTYLPQNSRLREGFLDDVSDLENPALGRGEKMRIVDRMWKSWGDVLGWRRIAASESLV</sequence>
<dbReference type="InterPro" id="IPR013946">
    <property type="entry name" value="NCA2-like"/>
</dbReference>
<feature type="compositionally biased region" description="Polar residues" evidence="7">
    <location>
        <begin position="19"/>
        <end position="32"/>
    </location>
</feature>
<protein>
    <recommendedName>
        <fullName evidence="11">NCA2-domain-containing protein</fullName>
    </recommendedName>
</protein>
<proteinExistence type="predicted"/>
<evidence type="ECO:0000256" key="5">
    <source>
        <dbReference type="ARBA" id="ARBA00023136"/>
    </source>
</evidence>
<reference evidence="10" key="1">
    <citation type="submission" date="2024-04" db="EMBL/GenBank/DDBJ databases">
        <authorList>
            <person name="Shaw F."/>
            <person name="Minotto A."/>
        </authorList>
    </citation>
    <scope>NUCLEOTIDE SEQUENCE [LARGE SCALE GENOMIC DNA]</scope>
</reference>
<comment type="subcellular location">
    <subcellularLocation>
        <location evidence="1">Mitochondrion membrane</location>
        <topology evidence="1">Multi-pass membrane protein</topology>
    </subcellularLocation>
</comment>
<keyword evidence="2 8" id="KW-0812">Transmembrane</keyword>
<feature type="region of interest" description="Disordered" evidence="7">
    <location>
        <begin position="17"/>
        <end position="36"/>
    </location>
</feature>
<feature type="transmembrane region" description="Helical" evidence="8">
    <location>
        <begin position="525"/>
        <end position="548"/>
    </location>
</feature>
<evidence type="ECO:0000313" key="9">
    <source>
        <dbReference type="EMBL" id="CAL1712877.1"/>
    </source>
</evidence>
<dbReference type="EMBL" id="OZ037950">
    <property type="protein sequence ID" value="CAL1712877.1"/>
    <property type="molecule type" value="Genomic_DNA"/>
</dbReference>
<dbReference type="PANTHER" id="PTHR28234">
    <property type="entry name" value="NUCLEAR CONTROL OF ATPASE PROTEIN 2"/>
    <property type="match status" value="1"/>
</dbReference>
<keyword evidence="6" id="KW-0175">Coiled coil</keyword>